<comment type="caution">
    <text evidence="2">The sequence shown here is derived from an EMBL/GenBank/DDBJ whole genome shotgun (WGS) entry which is preliminary data.</text>
</comment>
<gene>
    <name evidence="2" type="ORF">EZS28_008902</name>
</gene>
<evidence type="ECO:0000313" key="2">
    <source>
        <dbReference type="EMBL" id="KAA6395577.1"/>
    </source>
</evidence>
<accession>A0A5J4WKJ8</accession>
<name>A0A5J4WKJ8_9EUKA</name>
<feature type="region of interest" description="Disordered" evidence="1">
    <location>
        <begin position="233"/>
        <end position="264"/>
    </location>
</feature>
<evidence type="ECO:0000256" key="1">
    <source>
        <dbReference type="SAM" id="MobiDB-lite"/>
    </source>
</evidence>
<evidence type="ECO:0000313" key="3">
    <source>
        <dbReference type="Proteomes" id="UP000324800"/>
    </source>
</evidence>
<dbReference type="Proteomes" id="UP000324800">
    <property type="component" value="Unassembled WGS sequence"/>
</dbReference>
<proteinExistence type="predicted"/>
<reference evidence="2 3" key="1">
    <citation type="submission" date="2019-03" db="EMBL/GenBank/DDBJ databases">
        <title>Single cell metagenomics reveals metabolic interactions within the superorganism composed of flagellate Streblomastix strix and complex community of Bacteroidetes bacteria on its surface.</title>
        <authorList>
            <person name="Treitli S.C."/>
            <person name="Kolisko M."/>
            <person name="Husnik F."/>
            <person name="Keeling P."/>
            <person name="Hampl V."/>
        </authorList>
    </citation>
    <scope>NUCLEOTIDE SEQUENCE [LARGE SCALE GENOMIC DNA]</scope>
    <source>
        <strain evidence="2">ST1C</strain>
    </source>
</reference>
<feature type="compositionally biased region" description="Basic and acidic residues" evidence="1">
    <location>
        <begin position="255"/>
        <end position="264"/>
    </location>
</feature>
<protein>
    <submittedName>
        <fullName evidence="2">Uncharacterized protein</fullName>
    </submittedName>
</protein>
<sequence>MEVPEISLSFMSIEERDLKTMKKIWRLFVSNPNNIRREKDMIQEEQMILECVLQRQFLFGQQVLENISNKVQQISYIYFGLRNGEQCDQRYISARHERLVQTLGVQNATANSIRHASSTELAAQGFDGRTINVVTHYTSYLKMNKEYYIFAVNRDLDSIASALISNHGEMQNTQTISKYMGEASVSEGDVPQQSLFGDEIYLSLQESLASPLSLPIISTQNIVEAESLNDYESAKVQKSQTQKDNPDVEPQEEAYDSRITKDSV</sequence>
<organism evidence="2 3">
    <name type="scientific">Streblomastix strix</name>
    <dbReference type="NCBI Taxonomy" id="222440"/>
    <lineage>
        <taxon>Eukaryota</taxon>
        <taxon>Metamonada</taxon>
        <taxon>Preaxostyla</taxon>
        <taxon>Oxymonadida</taxon>
        <taxon>Streblomastigidae</taxon>
        <taxon>Streblomastix</taxon>
    </lineage>
</organism>
<dbReference type="EMBL" id="SNRW01001648">
    <property type="protein sequence ID" value="KAA6395577.1"/>
    <property type="molecule type" value="Genomic_DNA"/>
</dbReference>
<dbReference type="AlphaFoldDB" id="A0A5J4WKJ8"/>